<proteinExistence type="predicted"/>
<keyword evidence="1" id="KW-1133">Transmembrane helix</keyword>
<reference evidence="3" key="1">
    <citation type="journal article" date="2019" name="Int. J. Syst. Evol. Microbiol.">
        <title>The Global Catalogue of Microorganisms (GCM) 10K type strain sequencing project: providing services to taxonomists for standard genome sequencing and annotation.</title>
        <authorList>
            <consortium name="The Broad Institute Genomics Platform"/>
            <consortium name="The Broad Institute Genome Sequencing Center for Infectious Disease"/>
            <person name="Wu L."/>
            <person name="Ma J."/>
        </authorList>
    </citation>
    <scope>NUCLEOTIDE SEQUENCE [LARGE SCALE GENOMIC DNA]</scope>
    <source>
        <strain evidence="3">CCUG 54822</strain>
    </source>
</reference>
<evidence type="ECO:0000313" key="2">
    <source>
        <dbReference type="EMBL" id="MFD1363328.1"/>
    </source>
</evidence>
<keyword evidence="1" id="KW-0472">Membrane</keyword>
<evidence type="ECO:0000256" key="1">
    <source>
        <dbReference type="SAM" id="Phobius"/>
    </source>
</evidence>
<keyword evidence="1" id="KW-0812">Transmembrane</keyword>
<dbReference type="RefSeq" id="WP_382402580.1">
    <property type="nucleotide sequence ID" value="NZ_JBHTNH010000054.1"/>
</dbReference>
<comment type="caution">
    <text evidence="2">The sequence shown here is derived from an EMBL/GenBank/DDBJ whole genome shotgun (WGS) entry which is preliminary data.</text>
</comment>
<organism evidence="2 3">
    <name type="scientific">Lentibacillus salinarum</name>
    <dbReference type="NCBI Taxonomy" id="446820"/>
    <lineage>
        <taxon>Bacteria</taxon>
        <taxon>Bacillati</taxon>
        <taxon>Bacillota</taxon>
        <taxon>Bacilli</taxon>
        <taxon>Bacillales</taxon>
        <taxon>Bacillaceae</taxon>
        <taxon>Lentibacillus</taxon>
    </lineage>
</organism>
<protein>
    <recommendedName>
        <fullName evidence="4">Tetrahydromethanopterin S-methyltransferase</fullName>
    </recommendedName>
</protein>
<name>A0ABW3ZZK1_9BACI</name>
<sequence length="54" mass="6022">MNNLKDSLESDIEERIKFIESDSYDLGPPINKKDIIGMLIVGIISFIGLVWGAI</sequence>
<accession>A0ABW3ZZK1</accession>
<dbReference type="Proteomes" id="UP001597178">
    <property type="component" value="Unassembled WGS sequence"/>
</dbReference>
<dbReference type="EMBL" id="JBHTNH010000054">
    <property type="protein sequence ID" value="MFD1363328.1"/>
    <property type="molecule type" value="Genomic_DNA"/>
</dbReference>
<evidence type="ECO:0008006" key="4">
    <source>
        <dbReference type="Google" id="ProtNLM"/>
    </source>
</evidence>
<feature type="transmembrane region" description="Helical" evidence="1">
    <location>
        <begin position="35"/>
        <end position="53"/>
    </location>
</feature>
<evidence type="ECO:0000313" key="3">
    <source>
        <dbReference type="Proteomes" id="UP001597178"/>
    </source>
</evidence>
<keyword evidence="3" id="KW-1185">Reference proteome</keyword>
<gene>
    <name evidence="2" type="ORF">ACFQ4A_17095</name>
</gene>